<dbReference type="Proteomes" id="UP001056455">
    <property type="component" value="Chromosome"/>
</dbReference>
<sequence>MGRSNRKRRGGRVLPKQGGPPPADRGPVLDEVEFQGQAWAARQVRGNDSGRRYLCPGCLQEFPAATPHTVAWPTAGMHGVENRRHWHTTCWAARERRRPGEAWA</sequence>
<dbReference type="RefSeq" id="WP_252592332.1">
    <property type="nucleotide sequence ID" value="NZ_CP099489.1"/>
</dbReference>
<feature type="region of interest" description="Disordered" evidence="1">
    <location>
        <begin position="1"/>
        <end position="27"/>
    </location>
</feature>
<protein>
    <recommendedName>
        <fullName evidence="4">ATP/GTP-binding protein</fullName>
    </recommendedName>
</protein>
<evidence type="ECO:0000313" key="3">
    <source>
        <dbReference type="Proteomes" id="UP001056455"/>
    </source>
</evidence>
<evidence type="ECO:0000313" key="2">
    <source>
        <dbReference type="EMBL" id="USQ79334.1"/>
    </source>
</evidence>
<evidence type="ECO:0000256" key="1">
    <source>
        <dbReference type="SAM" id="MobiDB-lite"/>
    </source>
</evidence>
<feature type="compositionally biased region" description="Basic residues" evidence="1">
    <location>
        <begin position="1"/>
        <end position="11"/>
    </location>
</feature>
<proteinExistence type="predicted"/>
<accession>A0ABY4YRK2</accession>
<evidence type="ECO:0008006" key="4">
    <source>
        <dbReference type="Google" id="ProtNLM"/>
    </source>
</evidence>
<keyword evidence="3" id="KW-1185">Reference proteome</keyword>
<reference evidence="2" key="1">
    <citation type="submission" date="2022-06" db="EMBL/GenBank/DDBJ databases">
        <title>Ornithinimicrobium HY1793.</title>
        <authorList>
            <person name="Huang Y."/>
        </authorList>
    </citation>
    <scope>NUCLEOTIDE SEQUENCE</scope>
    <source>
        <strain evidence="2">HY1793</strain>
    </source>
</reference>
<name>A0ABY4YRK2_9MICO</name>
<dbReference type="EMBL" id="CP099489">
    <property type="protein sequence ID" value="USQ79334.1"/>
    <property type="molecule type" value="Genomic_DNA"/>
</dbReference>
<gene>
    <name evidence="2" type="ORF">NF556_17240</name>
</gene>
<organism evidence="2 3">
    <name type="scientific">Ornithinimicrobium faecis</name>
    <dbReference type="NCBI Taxonomy" id="2934158"/>
    <lineage>
        <taxon>Bacteria</taxon>
        <taxon>Bacillati</taxon>
        <taxon>Actinomycetota</taxon>
        <taxon>Actinomycetes</taxon>
        <taxon>Micrococcales</taxon>
        <taxon>Ornithinimicrobiaceae</taxon>
        <taxon>Ornithinimicrobium</taxon>
    </lineage>
</organism>